<reference evidence="3" key="2">
    <citation type="submission" date="2020-12" db="EMBL/GenBank/DDBJ databases">
        <authorList>
            <person name="Kanost M."/>
        </authorList>
    </citation>
    <scope>NUCLEOTIDE SEQUENCE</scope>
</reference>
<accession>A0A921ZBE5</accession>
<dbReference type="AlphaFoldDB" id="A0A921ZBE5"/>
<feature type="region of interest" description="Disordered" evidence="1">
    <location>
        <begin position="78"/>
        <end position="98"/>
    </location>
</feature>
<reference evidence="3" key="1">
    <citation type="journal article" date="2016" name="Insect Biochem. Mol. Biol.">
        <title>Multifaceted biological insights from a draft genome sequence of the tobacco hornworm moth, Manduca sexta.</title>
        <authorList>
            <person name="Kanost M.R."/>
            <person name="Arrese E.L."/>
            <person name="Cao X."/>
            <person name="Chen Y.R."/>
            <person name="Chellapilla S."/>
            <person name="Goldsmith M.R."/>
            <person name="Grosse-Wilde E."/>
            <person name="Heckel D.G."/>
            <person name="Herndon N."/>
            <person name="Jiang H."/>
            <person name="Papanicolaou A."/>
            <person name="Qu J."/>
            <person name="Soulages J.L."/>
            <person name="Vogel H."/>
            <person name="Walters J."/>
            <person name="Waterhouse R.M."/>
            <person name="Ahn S.J."/>
            <person name="Almeida F.C."/>
            <person name="An C."/>
            <person name="Aqrawi P."/>
            <person name="Bretschneider A."/>
            <person name="Bryant W.B."/>
            <person name="Bucks S."/>
            <person name="Chao H."/>
            <person name="Chevignon G."/>
            <person name="Christen J.M."/>
            <person name="Clarke D.F."/>
            <person name="Dittmer N.T."/>
            <person name="Ferguson L.C.F."/>
            <person name="Garavelou S."/>
            <person name="Gordon K.H.J."/>
            <person name="Gunaratna R.T."/>
            <person name="Han Y."/>
            <person name="Hauser F."/>
            <person name="He Y."/>
            <person name="Heidel-Fischer H."/>
            <person name="Hirsh A."/>
            <person name="Hu Y."/>
            <person name="Jiang H."/>
            <person name="Kalra D."/>
            <person name="Klinner C."/>
            <person name="Konig C."/>
            <person name="Kovar C."/>
            <person name="Kroll A.R."/>
            <person name="Kuwar S.S."/>
            <person name="Lee S.L."/>
            <person name="Lehman R."/>
            <person name="Li K."/>
            <person name="Li Z."/>
            <person name="Liang H."/>
            <person name="Lovelace S."/>
            <person name="Lu Z."/>
            <person name="Mansfield J.H."/>
            <person name="McCulloch K.J."/>
            <person name="Mathew T."/>
            <person name="Morton B."/>
            <person name="Muzny D.M."/>
            <person name="Neunemann D."/>
            <person name="Ongeri F."/>
            <person name="Pauchet Y."/>
            <person name="Pu L.L."/>
            <person name="Pyrousis I."/>
            <person name="Rao X.J."/>
            <person name="Redding A."/>
            <person name="Roesel C."/>
            <person name="Sanchez-Gracia A."/>
            <person name="Schaack S."/>
            <person name="Shukla A."/>
            <person name="Tetreau G."/>
            <person name="Wang Y."/>
            <person name="Xiong G.H."/>
            <person name="Traut W."/>
            <person name="Walsh T.K."/>
            <person name="Worley K.C."/>
            <person name="Wu D."/>
            <person name="Wu W."/>
            <person name="Wu Y.Q."/>
            <person name="Zhang X."/>
            <person name="Zou Z."/>
            <person name="Zucker H."/>
            <person name="Briscoe A.D."/>
            <person name="Burmester T."/>
            <person name="Clem R.J."/>
            <person name="Feyereisen R."/>
            <person name="Grimmelikhuijzen C.J.P."/>
            <person name="Hamodrakas S.J."/>
            <person name="Hansson B.S."/>
            <person name="Huguet E."/>
            <person name="Jermiin L.S."/>
            <person name="Lan Q."/>
            <person name="Lehman H.K."/>
            <person name="Lorenzen M."/>
            <person name="Merzendorfer H."/>
            <person name="Michalopoulos I."/>
            <person name="Morton D.B."/>
            <person name="Muthukrishnan S."/>
            <person name="Oakeshott J.G."/>
            <person name="Palmer W."/>
            <person name="Park Y."/>
            <person name="Passarelli A.L."/>
            <person name="Rozas J."/>
            <person name="Schwartz L.M."/>
            <person name="Smith W."/>
            <person name="Southgate A."/>
            <person name="Vilcinskas A."/>
            <person name="Vogt R."/>
            <person name="Wang P."/>
            <person name="Werren J."/>
            <person name="Yu X.Q."/>
            <person name="Zhou J.J."/>
            <person name="Brown S.J."/>
            <person name="Scherer S.E."/>
            <person name="Richards S."/>
            <person name="Blissard G.W."/>
        </authorList>
    </citation>
    <scope>NUCLEOTIDE SEQUENCE</scope>
</reference>
<keyword evidence="2" id="KW-0472">Membrane</keyword>
<sequence length="130" mass="15275">MTVYIAGFICALVLAALVLAWIAYCMFVRERHKSEVYQYSISDLQHRNYLMSQTPENEKKEEKELTVGYFVLPSRKHKEEDYNNRPDYPESPVPISQPSTDKLIEILNEEETHYKDGIYEVDSKVMYSEV</sequence>
<evidence type="ECO:0000313" key="3">
    <source>
        <dbReference type="EMBL" id="KAG6454420.1"/>
    </source>
</evidence>
<organism evidence="3 4">
    <name type="scientific">Manduca sexta</name>
    <name type="common">Tobacco hawkmoth</name>
    <name type="synonym">Tobacco hornworm</name>
    <dbReference type="NCBI Taxonomy" id="7130"/>
    <lineage>
        <taxon>Eukaryota</taxon>
        <taxon>Metazoa</taxon>
        <taxon>Ecdysozoa</taxon>
        <taxon>Arthropoda</taxon>
        <taxon>Hexapoda</taxon>
        <taxon>Insecta</taxon>
        <taxon>Pterygota</taxon>
        <taxon>Neoptera</taxon>
        <taxon>Endopterygota</taxon>
        <taxon>Lepidoptera</taxon>
        <taxon>Glossata</taxon>
        <taxon>Ditrysia</taxon>
        <taxon>Bombycoidea</taxon>
        <taxon>Sphingidae</taxon>
        <taxon>Sphinginae</taxon>
        <taxon>Sphingini</taxon>
        <taxon>Manduca</taxon>
    </lineage>
</organism>
<keyword evidence="2" id="KW-0812">Transmembrane</keyword>
<dbReference type="Proteomes" id="UP000791440">
    <property type="component" value="Unassembled WGS sequence"/>
</dbReference>
<gene>
    <name evidence="3" type="ORF">O3G_MSEX008694</name>
</gene>
<evidence type="ECO:0000313" key="4">
    <source>
        <dbReference type="Proteomes" id="UP000791440"/>
    </source>
</evidence>
<feature type="transmembrane region" description="Helical" evidence="2">
    <location>
        <begin position="6"/>
        <end position="27"/>
    </location>
</feature>
<feature type="compositionally biased region" description="Basic and acidic residues" evidence="1">
    <location>
        <begin position="78"/>
        <end position="88"/>
    </location>
</feature>
<dbReference type="OrthoDB" id="7380977at2759"/>
<comment type="caution">
    <text evidence="3">The sequence shown here is derived from an EMBL/GenBank/DDBJ whole genome shotgun (WGS) entry which is preliminary data.</text>
</comment>
<dbReference type="EMBL" id="JH668466">
    <property type="protein sequence ID" value="KAG6454420.1"/>
    <property type="molecule type" value="Genomic_DNA"/>
</dbReference>
<protein>
    <submittedName>
        <fullName evidence="3">Uncharacterized protein</fullName>
    </submittedName>
</protein>
<proteinExistence type="predicted"/>
<evidence type="ECO:0000256" key="2">
    <source>
        <dbReference type="SAM" id="Phobius"/>
    </source>
</evidence>
<name>A0A921ZBE5_MANSE</name>
<keyword evidence="4" id="KW-1185">Reference proteome</keyword>
<evidence type="ECO:0000256" key="1">
    <source>
        <dbReference type="SAM" id="MobiDB-lite"/>
    </source>
</evidence>
<keyword evidence="2" id="KW-1133">Transmembrane helix</keyword>